<dbReference type="Proteomes" id="UP000230094">
    <property type="component" value="Unassembled WGS sequence"/>
</dbReference>
<organism evidence="3 4">
    <name type="scientific">Candidatus Nomurabacteria bacterium CG10_big_fil_rev_8_21_14_0_10_35_16</name>
    <dbReference type="NCBI Taxonomy" id="1974731"/>
    <lineage>
        <taxon>Bacteria</taxon>
        <taxon>Candidatus Nomuraibacteriota</taxon>
    </lineage>
</organism>
<dbReference type="PANTHER" id="PTHR11067:SF9">
    <property type="entry name" value="INOSINE TRIPHOSPHATE PYROPHOSPHATASE"/>
    <property type="match status" value="1"/>
</dbReference>
<name>A0A2H0TB28_9BACT</name>
<gene>
    <name evidence="3" type="ORF">COU49_02620</name>
</gene>
<dbReference type="InterPro" id="IPR002637">
    <property type="entry name" value="RdgB/HAM1"/>
</dbReference>
<dbReference type="AlphaFoldDB" id="A0A2H0TB28"/>
<evidence type="ECO:0000256" key="1">
    <source>
        <dbReference type="ARBA" id="ARBA00008023"/>
    </source>
</evidence>
<sequence>MKKITYITGNQNKADFLESYLEHPIEHRKIELHEIQSLDLLEVVKHKVRQAYQHVGGPVVVEDTGLEFVALGKLPGPFIRFFVEELGYENICQLLEGKDRSAIGRCIYGYFDGENEAYFEGVLEGSVAEKPAGENGFGFDKIFISKGYDVTRASLDDEEYKKTYMTLKPIAQLKIFLCTLK</sequence>
<comment type="caution">
    <text evidence="3">The sequence shown here is derived from an EMBL/GenBank/DDBJ whole genome shotgun (WGS) entry which is preliminary data.</text>
</comment>
<reference evidence="4" key="1">
    <citation type="submission" date="2017-09" db="EMBL/GenBank/DDBJ databases">
        <title>Depth-based differentiation of microbial function through sediment-hosted aquifers and enrichment of novel symbionts in the deep terrestrial subsurface.</title>
        <authorList>
            <person name="Probst A.J."/>
            <person name="Ladd B."/>
            <person name="Jarett J.K."/>
            <person name="Geller-Mcgrath D.E."/>
            <person name="Sieber C.M.K."/>
            <person name="Emerson J.B."/>
            <person name="Anantharaman K."/>
            <person name="Thomas B.C."/>
            <person name="Malmstrom R."/>
            <person name="Stieglmeier M."/>
            <person name="Klingl A."/>
            <person name="Woyke T."/>
            <person name="Ryan C.M."/>
            <person name="Banfield J.F."/>
        </authorList>
    </citation>
    <scope>NUCLEOTIDE SEQUENCE [LARGE SCALE GENOMIC DNA]</scope>
</reference>
<dbReference type="PANTHER" id="PTHR11067">
    <property type="entry name" value="INOSINE TRIPHOSPHATE PYROPHOSPHATASE/HAM1 PROTEIN"/>
    <property type="match status" value="1"/>
</dbReference>
<dbReference type="Gene3D" id="3.90.950.10">
    <property type="match status" value="1"/>
</dbReference>
<proteinExistence type="inferred from homology"/>
<dbReference type="CDD" id="cd00515">
    <property type="entry name" value="HAM1"/>
    <property type="match status" value="1"/>
</dbReference>
<dbReference type="GO" id="GO:0009143">
    <property type="term" value="P:nucleoside triphosphate catabolic process"/>
    <property type="evidence" value="ECO:0007669"/>
    <property type="project" value="InterPro"/>
</dbReference>
<dbReference type="EMBL" id="PFCQ01000013">
    <property type="protein sequence ID" value="PIR68212.1"/>
    <property type="molecule type" value="Genomic_DNA"/>
</dbReference>
<accession>A0A2H0TB28</accession>
<dbReference type="GO" id="GO:0047429">
    <property type="term" value="F:nucleoside triphosphate diphosphatase activity"/>
    <property type="evidence" value="ECO:0007669"/>
    <property type="project" value="InterPro"/>
</dbReference>
<evidence type="ECO:0000256" key="2">
    <source>
        <dbReference type="ARBA" id="ARBA00022801"/>
    </source>
</evidence>
<dbReference type="Pfam" id="PF01725">
    <property type="entry name" value="Ham1p_like"/>
    <property type="match status" value="1"/>
</dbReference>
<comment type="similarity">
    <text evidence="1">Belongs to the HAM1 NTPase family.</text>
</comment>
<dbReference type="SUPFAM" id="SSF52972">
    <property type="entry name" value="ITPase-like"/>
    <property type="match status" value="1"/>
</dbReference>
<evidence type="ECO:0000313" key="3">
    <source>
        <dbReference type="EMBL" id="PIR68212.1"/>
    </source>
</evidence>
<dbReference type="GO" id="GO:0005737">
    <property type="term" value="C:cytoplasm"/>
    <property type="evidence" value="ECO:0007669"/>
    <property type="project" value="TreeGrafter"/>
</dbReference>
<dbReference type="InterPro" id="IPR029001">
    <property type="entry name" value="ITPase-like_fam"/>
</dbReference>
<protein>
    <submittedName>
        <fullName evidence="3">Non-canonical purine NTP pyrophosphatase</fullName>
    </submittedName>
</protein>
<evidence type="ECO:0000313" key="4">
    <source>
        <dbReference type="Proteomes" id="UP000230094"/>
    </source>
</evidence>
<keyword evidence="2" id="KW-0378">Hydrolase</keyword>